<protein>
    <submittedName>
        <fullName evidence="1">Uncharacterized protein</fullName>
    </submittedName>
</protein>
<dbReference type="EMBL" id="QTSX02005042">
    <property type="protein sequence ID" value="KAJ9061793.1"/>
    <property type="molecule type" value="Genomic_DNA"/>
</dbReference>
<name>A0ACC2SHH4_9FUNG</name>
<evidence type="ECO:0000313" key="2">
    <source>
        <dbReference type="Proteomes" id="UP001165960"/>
    </source>
</evidence>
<keyword evidence="2" id="KW-1185">Reference proteome</keyword>
<dbReference type="Proteomes" id="UP001165960">
    <property type="component" value="Unassembled WGS sequence"/>
</dbReference>
<accession>A0ACC2SHH4</accession>
<evidence type="ECO:0000313" key="1">
    <source>
        <dbReference type="EMBL" id="KAJ9061793.1"/>
    </source>
</evidence>
<sequence length="220" mass="24722">MTPEDLQTYTIQLEQVNLALSQDPDNAELLKLREDIHLLINLTKTCLESQASAFKKTPAEKEKLPVFEVGDQCMAKWAGDGVYYQAVVSAKTEVGESTMYSVVFVGYNTVELFKPEDLKHCSADSIKPEPPEPVKEAKTKKRRKPNTSRPVGPTRAETEQKKKQDAWLKFAKKSKVKAAPINQKSIFSTPDNPNSKVGVVNSGKPMTQFNSREKHQFPRK</sequence>
<gene>
    <name evidence="1" type="ORF">DSO57_1017200</name>
</gene>
<comment type="caution">
    <text evidence="1">The sequence shown here is derived from an EMBL/GenBank/DDBJ whole genome shotgun (WGS) entry which is preliminary data.</text>
</comment>
<proteinExistence type="predicted"/>
<organism evidence="1 2">
    <name type="scientific">Entomophthora muscae</name>
    <dbReference type="NCBI Taxonomy" id="34485"/>
    <lineage>
        <taxon>Eukaryota</taxon>
        <taxon>Fungi</taxon>
        <taxon>Fungi incertae sedis</taxon>
        <taxon>Zoopagomycota</taxon>
        <taxon>Entomophthoromycotina</taxon>
        <taxon>Entomophthoromycetes</taxon>
        <taxon>Entomophthorales</taxon>
        <taxon>Entomophthoraceae</taxon>
        <taxon>Entomophthora</taxon>
    </lineage>
</organism>
<reference evidence="1" key="1">
    <citation type="submission" date="2022-04" db="EMBL/GenBank/DDBJ databases">
        <title>Genome of the entomopathogenic fungus Entomophthora muscae.</title>
        <authorList>
            <person name="Elya C."/>
            <person name="Lovett B.R."/>
            <person name="Lee E."/>
            <person name="Macias A.M."/>
            <person name="Hajek A.E."/>
            <person name="De Bivort B.L."/>
            <person name="Kasson M.T."/>
            <person name="De Fine Licht H.H."/>
            <person name="Stajich J.E."/>
        </authorList>
    </citation>
    <scope>NUCLEOTIDE SEQUENCE</scope>
    <source>
        <strain evidence="1">Berkeley</strain>
    </source>
</reference>